<dbReference type="EMBL" id="CATNWA010016964">
    <property type="protein sequence ID" value="CAI9596797.1"/>
    <property type="molecule type" value="Genomic_DNA"/>
</dbReference>
<comment type="caution">
    <text evidence="1">The sequence shown here is derived from an EMBL/GenBank/DDBJ whole genome shotgun (WGS) entry which is preliminary data.</text>
</comment>
<evidence type="ECO:0000313" key="2">
    <source>
        <dbReference type="Proteomes" id="UP001162483"/>
    </source>
</evidence>
<gene>
    <name evidence="1" type="ORF">SPARVUS_LOCUS12122693</name>
</gene>
<protein>
    <submittedName>
        <fullName evidence="1">Uncharacterized protein</fullName>
    </submittedName>
</protein>
<proteinExistence type="predicted"/>
<organism evidence="1 2">
    <name type="scientific">Staurois parvus</name>
    <dbReference type="NCBI Taxonomy" id="386267"/>
    <lineage>
        <taxon>Eukaryota</taxon>
        <taxon>Metazoa</taxon>
        <taxon>Chordata</taxon>
        <taxon>Craniata</taxon>
        <taxon>Vertebrata</taxon>
        <taxon>Euteleostomi</taxon>
        <taxon>Amphibia</taxon>
        <taxon>Batrachia</taxon>
        <taxon>Anura</taxon>
        <taxon>Neobatrachia</taxon>
        <taxon>Ranoidea</taxon>
        <taxon>Ranidae</taxon>
        <taxon>Staurois</taxon>
    </lineage>
</organism>
<dbReference type="Proteomes" id="UP001162483">
    <property type="component" value="Unassembled WGS sequence"/>
</dbReference>
<keyword evidence="2" id="KW-1185">Reference proteome</keyword>
<accession>A0ABN9FLQ5</accession>
<name>A0ABN9FLQ5_9NEOB</name>
<evidence type="ECO:0000313" key="1">
    <source>
        <dbReference type="EMBL" id="CAI9596797.1"/>
    </source>
</evidence>
<reference evidence="1" key="1">
    <citation type="submission" date="2023-05" db="EMBL/GenBank/DDBJ databases">
        <authorList>
            <person name="Stuckert A."/>
        </authorList>
    </citation>
    <scope>NUCLEOTIDE SEQUENCE</scope>
</reference>
<sequence>MTTMQTNVMQCAAYGLGTDRLTPPPLHPLQQCWQHSYFYFPKTTSGYDAEHGHSTSLVDHGEACSKWNPSCYTAVWSWPPCCSSVSGSWPPFRVLAISL</sequence>